<evidence type="ECO:0000256" key="2">
    <source>
        <dbReference type="ARBA" id="ARBA00007441"/>
    </source>
</evidence>
<evidence type="ECO:0000256" key="1">
    <source>
        <dbReference type="ARBA" id="ARBA00001933"/>
    </source>
</evidence>
<dbReference type="InterPro" id="IPR015422">
    <property type="entry name" value="PyrdxlP-dep_Trfase_small"/>
</dbReference>
<evidence type="ECO:0000256" key="3">
    <source>
        <dbReference type="ARBA" id="ARBA00022576"/>
    </source>
</evidence>
<dbReference type="GO" id="GO:0030170">
    <property type="term" value="F:pyridoxal phosphate binding"/>
    <property type="evidence" value="ECO:0007669"/>
    <property type="project" value="InterPro"/>
</dbReference>
<evidence type="ECO:0000259" key="6">
    <source>
        <dbReference type="Pfam" id="PF00155"/>
    </source>
</evidence>
<dbReference type="GO" id="GO:0016212">
    <property type="term" value="F:kynurenine-oxoglutarate transaminase activity"/>
    <property type="evidence" value="ECO:0007669"/>
    <property type="project" value="TreeGrafter"/>
</dbReference>
<comment type="similarity">
    <text evidence="2">Belongs to the class-I pyridoxal-phosphate-dependent aminotransferase family.</text>
</comment>
<proteinExistence type="inferred from homology"/>
<protein>
    <recommendedName>
        <fullName evidence="6">Aminotransferase class I/classII large domain-containing protein</fullName>
    </recommendedName>
</protein>
<evidence type="ECO:0000256" key="4">
    <source>
        <dbReference type="ARBA" id="ARBA00022679"/>
    </source>
</evidence>
<dbReference type="InterPro" id="IPR004839">
    <property type="entry name" value="Aminotransferase_I/II_large"/>
</dbReference>
<dbReference type="AlphaFoldDB" id="A0A9P6NYA4"/>
<dbReference type="Gene3D" id="3.40.640.10">
    <property type="entry name" value="Type I PLP-dependent aspartate aminotransferase-like (Major domain)"/>
    <property type="match status" value="1"/>
</dbReference>
<dbReference type="GO" id="GO:0005739">
    <property type="term" value="C:mitochondrion"/>
    <property type="evidence" value="ECO:0007669"/>
    <property type="project" value="TreeGrafter"/>
</dbReference>
<dbReference type="EMBL" id="MU167212">
    <property type="protein sequence ID" value="KAG0151640.1"/>
    <property type="molecule type" value="Genomic_DNA"/>
</dbReference>
<evidence type="ECO:0000256" key="5">
    <source>
        <dbReference type="ARBA" id="ARBA00022898"/>
    </source>
</evidence>
<dbReference type="PANTHER" id="PTHR43807">
    <property type="entry name" value="FI04487P"/>
    <property type="match status" value="1"/>
</dbReference>
<dbReference type="Gene3D" id="3.90.1150.10">
    <property type="entry name" value="Aspartate Aminotransferase, domain 1"/>
    <property type="match status" value="1"/>
</dbReference>
<comment type="caution">
    <text evidence="7">The sequence shown here is derived from an EMBL/GenBank/DDBJ whole genome shotgun (WGS) entry which is preliminary data.</text>
</comment>
<dbReference type="OrthoDB" id="2414662at2759"/>
<comment type="cofactor">
    <cofactor evidence="1">
        <name>pyridoxal 5'-phosphate</name>
        <dbReference type="ChEBI" id="CHEBI:597326"/>
    </cofactor>
</comment>
<accession>A0A9P6NYA4</accession>
<organism evidence="7 8">
    <name type="scientific">Cronartium quercuum f. sp. fusiforme G11</name>
    <dbReference type="NCBI Taxonomy" id="708437"/>
    <lineage>
        <taxon>Eukaryota</taxon>
        <taxon>Fungi</taxon>
        <taxon>Dikarya</taxon>
        <taxon>Basidiomycota</taxon>
        <taxon>Pucciniomycotina</taxon>
        <taxon>Pucciniomycetes</taxon>
        <taxon>Pucciniales</taxon>
        <taxon>Coleosporiaceae</taxon>
        <taxon>Cronartium</taxon>
    </lineage>
</organism>
<dbReference type="InterPro" id="IPR015424">
    <property type="entry name" value="PyrdxlP-dep_Trfase"/>
</dbReference>
<reference evidence="7" key="1">
    <citation type="submission" date="2013-11" db="EMBL/GenBank/DDBJ databases">
        <title>Genome sequence of the fusiform rust pathogen reveals effectors for host alternation and coevolution with pine.</title>
        <authorList>
            <consortium name="DOE Joint Genome Institute"/>
            <person name="Smith K."/>
            <person name="Pendleton A."/>
            <person name="Kubisiak T."/>
            <person name="Anderson C."/>
            <person name="Salamov A."/>
            <person name="Aerts A."/>
            <person name="Riley R."/>
            <person name="Clum A."/>
            <person name="Lindquist E."/>
            <person name="Ence D."/>
            <person name="Campbell M."/>
            <person name="Kronenberg Z."/>
            <person name="Feau N."/>
            <person name="Dhillon B."/>
            <person name="Hamelin R."/>
            <person name="Burleigh J."/>
            <person name="Smith J."/>
            <person name="Yandell M."/>
            <person name="Nelson C."/>
            <person name="Grigoriev I."/>
            <person name="Davis J."/>
        </authorList>
    </citation>
    <scope>NUCLEOTIDE SEQUENCE</scope>
    <source>
        <strain evidence="7">G11</strain>
    </source>
</reference>
<dbReference type="Proteomes" id="UP000886653">
    <property type="component" value="Unassembled WGS sequence"/>
</dbReference>
<evidence type="ECO:0000313" key="7">
    <source>
        <dbReference type="EMBL" id="KAG0151640.1"/>
    </source>
</evidence>
<keyword evidence="3" id="KW-0032">Aminotransferase</keyword>
<dbReference type="PANTHER" id="PTHR43807:SF20">
    <property type="entry name" value="FI04487P"/>
    <property type="match status" value="1"/>
</dbReference>
<dbReference type="CDD" id="cd00609">
    <property type="entry name" value="AAT_like"/>
    <property type="match status" value="1"/>
</dbReference>
<dbReference type="FunFam" id="3.40.640.10:FF:000024">
    <property type="entry name" value="Kynurenine--oxoglutarate transaminase 3"/>
    <property type="match status" value="1"/>
</dbReference>
<gene>
    <name evidence="7" type="ORF">CROQUDRAFT_651076</name>
</gene>
<dbReference type="PROSITE" id="PS00105">
    <property type="entry name" value="AA_TRANSFER_CLASS_1"/>
    <property type="match status" value="1"/>
</dbReference>
<sequence>MPQIDQPSTGLTASEKVQPELEKGLDCWSVFSPASGHMPKDSLNLGQGFMNWAPPAYIKVAASDALEDISANHYSLPKGRIRLRKAVAEHLSESFDLGRPLDAENEVVISAGANMGIFATLLAFCSQGDEVILMEPFFDQYIRNITFAGGKPVYVPLRPPTIASHKNVSSKAWTLNLEELRAVITPKSKIIILNTPHNPIGKVFSAKELKAIGEIAEEHNLLIIADEVYDCLTFDEPHVRIASLSPALWNRTITVGSAGKSFSATGWRVGWCIGPQKLLAPVLAVLTRTVFCSVSPLQEAIAAGFEGAKKEHFFETQLREYRERRDLMMSYLDKLRLPYTQPDGSYFILVQNSKIKIPDDFEMIDIVKNRPRDWHVSWFIAKVAGIVCIPPSDFYSSEHVSIAENFTRIAFCKDLKLSTHVIASTLGSCLADNCFLSGDLHCVKISTLKEAGERLQKLKPYLI</sequence>
<keyword evidence="4" id="KW-0808">Transferase</keyword>
<name>A0A9P6NYA4_9BASI</name>
<keyword evidence="8" id="KW-1185">Reference proteome</keyword>
<dbReference type="Pfam" id="PF00155">
    <property type="entry name" value="Aminotran_1_2"/>
    <property type="match status" value="1"/>
</dbReference>
<evidence type="ECO:0000313" key="8">
    <source>
        <dbReference type="Proteomes" id="UP000886653"/>
    </source>
</evidence>
<keyword evidence="5" id="KW-0663">Pyridoxal phosphate</keyword>
<feature type="domain" description="Aminotransferase class I/classII large" evidence="6">
    <location>
        <begin position="41"/>
        <end position="411"/>
    </location>
</feature>
<dbReference type="InterPro" id="IPR051326">
    <property type="entry name" value="Kynurenine-oxoglutarate_AT"/>
</dbReference>
<dbReference type="InterPro" id="IPR004838">
    <property type="entry name" value="NHTrfase_class1_PyrdxlP-BS"/>
</dbReference>
<dbReference type="InterPro" id="IPR015421">
    <property type="entry name" value="PyrdxlP-dep_Trfase_major"/>
</dbReference>
<dbReference type="SUPFAM" id="SSF53383">
    <property type="entry name" value="PLP-dependent transferases"/>
    <property type="match status" value="1"/>
</dbReference>